<feature type="non-terminal residue" evidence="1">
    <location>
        <position position="1"/>
    </location>
</feature>
<keyword evidence="2" id="KW-1185">Reference proteome</keyword>
<dbReference type="Proteomes" id="UP001432027">
    <property type="component" value="Unassembled WGS sequence"/>
</dbReference>
<evidence type="ECO:0000313" key="1">
    <source>
        <dbReference type="EMBL" id="GMS92919.1"/>
    </source>
</evidence>
<gene>
    <name evidence="1" type="ORF">PENTCL1PPCAC_15094</name>
</gene>
<evidence type="ECO:0000313" key="2">
    <source>
        <dbReference type="Proteomes" id="UP001432027"/>
    </source>
</evidence>
<accession>A0AAV5TG51</accession>
<protein>
    <recommendedName>
        <fullName evidence="3">Ribosomal protein</fullName>
    </recommendedName>
</protein>
<organism evidence="1 2">
    <name type="scientific">Pristionchus entomophagus</name>
    <dbReference type="NCBI Taxonomy" id="358040"/>
    <lineage>
        <taxon>Eukaryota</taxon>
        <taxon>Metazoa</taxon>
        <taxon>Ecdysozoa</taxon>
        <taxon>Nematoda</taxon>
        <taxon>Chromadorea</taxon>
        <taxon>Rhabditida</taxon>
        <taxon>Rhabditina</taxon>
        <taxon>Diplogasteromorpha</taxon>
        <taxon>Diplogasteroidea</taxon>
        <taxon>Neodiplogasteridae</taxon>
        <taxon>Pristionchus</taxon>
    </lineage>
</organism>
<comment type="caution">
    <text evidence="1">The sequence shown here is derived from an EMBL/GenBank/DDBJ whole genome shotgun (WGS) entry which is preliminary data.</text>
</comment>
<reference evidence="1" key="1">
    <citation type="submission" date="2023-10" db="EMBL/GenBank/DDBJ databases">
        <title>Genome assembly of Pristionchus species.</title>
        <authorList>
            <person name="Yoshida K."/>
            <person name="Sommer R.J."/>
        </authorList>
    </citation>
    <scope>NUCLEOTIDE SEQUENCE</scope>
    <source>
        <strain evidence="1">RS0144</strain>
    </source>
</reference>
<dbReference type="AlphaFoldDB" id="A0AAV5TG51"/>
<dbReference type="EMBL" id="BTSX01000004">
    <property type="protein sequence ID" value="GMS92919.1"/>
    <property type="molecule type" value="Genomic_DNA"/>
</dbReference>
<proteinExistence type="predicted"/>
<sequence length="74" mass="7853">ITGAVTSAISTICLKLNSVGNENFLKFRHIVDIGIGGEDGTVFAEVRVSRLVLSGGRSESHFAEPVASRKSHRG</sequence>
<name>A0AAV5TG51_9BILA</name>
<evidence type="ECO:0008006" key="3">
    <source>
        <dbReference type="Google" id="ProtNLM"/>
    </source>
</evidence>